<dbReference type="Proteomes" id="UP000562415">
    <property type="component" value="Unassembled WGS sequence"/>
</dbReference>
<dbReference type="InterPro" id="IPR011989">
    <property type="entry name" value="ARM-like"/>
</dbReference>
<dbReference type="GO" id="GO:0010265">
    <property type="term" value="P:SCF complex assembly"/>
    <property type="evidence" value="ECO:0007669"/>
    <property type="project" value="InterPro"/>
</dbReference>
<evidence type="ECO:0000256" key="2">
    <source>
        <dbReference type="ARBA" id="ARBA00022786"/>
    </source>
</evidence>
<dbReference type="Gene3D" id="1.25.10.10">
    <property type="entry name" value="Leucine-rich Repeat Variant"/>
    <property type="match status" value="1"/>
</dbReference>
<dbReference type="Pfam" id="PF25782">
    <property type="entry name" value="TPR_CAND1"/>
    <property type="match status" value="1"/>
</dbReference>
<dbReference type="InterPro" id="IPR039852">
    <property type="entry name" value="CAND1/CAND2"/>
</dbReference>
<evidence type="ECO:0000313" key="3">
    <source>
        <dbReference type="EMBL" id="NWS45396.1"/>
    </source>
</evidence>
<dbReference type="EMBL" id="VYZH01002447">
    <property type="protein sequence ID" value="NWS45396.1"/>
    <property type="molecule type" value="Genomic_DNA"/>
</dbReference>
<feature type="non-terminal residue" evidence="3">
    <location>
        <position position="1"/>
    </location>
</feature>
<accession>A0A7K5FKJ0</accession>
<name>A0A7K5FKJ0_PROAR</name>
<keyword evidence="1" id="KW-0677">Repeat</keyword>
<protein>
    <submittedName>
        <fullName evidence="3">CAND1 protein</fullName>
    </submittedName>
</protein>
<feature type="non-terminal residue" evidence="3">
    <location>
        <position position="582"/>
    </location>
</feature>
<dbReference type="SUPFAM" id="SSF48371">
    <property type="entry name" value="ARM repeat"/>
    <property type="match status" value="1"/>
</dbReference>
<sequence>QVPNIVKALHKQLKEKSIKSRQGCFSLLTELANVLPGCLADHVPALIPGIVFSLADKSSSSNMRIDTLSFLHVLLCNHQPEVFHPHIKSLLPPVVTCIGDPFYKITSEALLVTQQLVKVIRPLDKSCTFDAKPYVKDLFPGTLKRLKAADIDQEVKERAISCMGQIIYNLGDHLSTDLQPTLKVFLERLKNEITRLTTVKALTSIASSPLKIDLRPILGEGFPILASFLRKNQRALKLSTLTALDILVKNYSDSLKPAMIESVLTELPALITENDMHVSQVAVMFLTTLAQVYPSCISKISGSVLAEILQLIHSPLLQGGALNAIIDFFHALVLTKAAPVGYAELLKQLTAPIYCSGAAAAPTLHKQAYYSVAKCVAALSSACPREAPATVNQFIQDVKTPKSSSAVKVLAFLSLAEMGRTTNLSAQRELKTVILEAFTSSSEEVKSAASYALGNVSVGNLKEYLPFMLKEIGSQPKRQYLLLHSLKEVISASPADGLKPYVEDIWALLFKHCECTEEGTRNVVAECLGKLTLVNPSELLPRLKNQLPSGSPHARSTVVTAVKFTIADQPQPIDALLKGCIG</sequence>
<gene>
    <name evidence="3" type="primary">Cand1_0</name>
    <name evidence="3" type="ORF">PROATE_R06180</name>
</gene>
<dbReference type="AlphaFoldDB" id="A0A7K5FKJ0"/>
<organism evidence="3 4">
    <name type="scientific">Probosciger aterrimus</name>
    <name type="common">Palm cockatoo</name>
    <dbReference type="NCBI Taxonomy" id="141839"/>
    <lineage>
        <taxon>Eukaryota</taxon>
        <taxon>Metazoa</taxon>
        <taxon>Chordata</taxon>
        <taxon>Craniata</taxon>
        <taxon>Vertebrata</taxon>
        <taxon>Euteleostomi</taxon>
        <taxon>Archelosauria</taxon>
        <taxon>Archosauria</taxon>
        <taxon>Dinosauria</taxon>
        <taxon>Saurischia</taxon>
        <taxon>Theropoda</taxon>
        <taxon>Coelurosauria</taxon>
        <taxon>Aves</taxon>
        <taxon>Neognathae</taxon>
        <taxon>Neoaves</taxon>
        <taxon>Telluraves</taxon>
        <taxon>Australaves</taxon>
        <taxon>Psittaciformes</taxon>
        <taxon>Cacatuidae</taxon>
        <taxon>Probosciger</taxon>
    </lineage>
</organism>
<keyword evidence="2" id="KW-0833">Ubl conjugation pathway</keyword>
<dbReference type="OrthoDB" id="6260732at2759"/>
<reference evidence="3 4" key="1">
    <citation type="submission" date="2019-09" db="EMBL/GenBank/DDBJ databases">
        <title>Bird 10,000 Genomes (B10K) Project - Family phase.</title>
        <authorList>
            <person name="Zhang G."/>
        </authorList>
    </citation>
    <scope>NUCLEOTIDE SEQUENCE [LARGE SCALE GENOMIC DNA]</scope>
    <source>
        <strain evidence="3">B10K-DU-017-47</strain>
    </source>
</reference>
<dbReference type="PANTHER" id="PTHR12696">
    <property type="entry name" value="TIP120"/>
    <property type="match status" value="1"/>
</dbReference>
<proteinExistence type="predicted"/>
<comment type="caution">
    <text evidence="3">The sequence shown here is derived from an EMBL/GenBank/DDBJ whole genome shotgun (WGS) entry which is preliminary data.</text>
</comment>
<dbReference type="InterPro" id="IPR016024">
    <property type="entry name" value="ARM-type_fold"/>
</dbReference>
<keyword evidence="4" id="KW-1185">Reference proteome</keyword>
<evidence type="ECO:0000256" key="1">
    <source>
        <dbReference type="ARBA" id="ARBA00022737"/>
    </source>
</evidence>
<evidence type="ECO:0000313" key="4">
    <source>
        <dbReference type="Proteomes" id="UP000562415"/>
    </source>
</evidence>